<dbReference type="PANTHER" id="PTHR31339:SF0">
    <property type="entry name" value="PECTIN LYASE-LIKE SUPERFAMILY PROTEIN"/>
    <property type="match status" value="1"/>
</dbReference>
<evidence type="ECO:0000256" key="4">
    <source>
        <dbReference type="RuleBase" id="RU361169"/>
    </source>
</evidence>
<reference evidence="5 6" key="1">
    <citation type="submission" date="2006-05" db="EMBL/GenBank/DDBJ databases">
        <authorList>
            <person name="King G."/>
            <person name="Ferriera S."/>
            <person name="Johnson J."/>
            <person name="Kravitz S."/>
            <person name="Beeson K."/>
            <person name="Sutton G."/>
            <person name="Rogers Y.-H."/>
            <person name="Friedman R."/>
            <person name="Frazier M."/>
            <person name="Venter J.C."/>
        </authorList>
    </citation>
    <scope>NUCLEOTIDE SEQUENCE [LARGE SCALE GENOMIC DNA]</scope>
    <source>
        <strain evidence="6">ATCC 25650 / DSM 13394 / JCM 20685 / NBRC 16684 / NCIMB 2208 / IAM 12614 / B1</strain>
    </source>
</reference>
<proteinExistence type="inferred from homology"/>
<keyword evidence="3 4" id="KW-0326">Glycosidase</keyword>
<dbReference type="EMBL" id="AAUW01000018">
    <property type="protein sequence ID" value="EAV41793.1"/>
    <property type="molecule type" value="Genomic_DNA"/>
</dbReference>
<evidence type="ECO:0000256" key="2">
    <source>
        <dbReference type="ARBA" id="ARBA00022801"/>
    </source>
</evidence>
<dbReference type="Proteomes" id="UP000004848">
    <property type="component" value="Unassembled WGS sequence"/>
</dbReference>
<dbReference type="GO" id="GO:0005975">
    <property type="term" value="P:carbohydrate metabolic process"/>
    <property type="evidence" value="ECO:0007669"/>
    <property type="project" value="InterPro"/>
</dbReference>
<dbReference type="InterPro" id="IPR051801">
    <property type="entry name" value="GH28_Enzymes"/>
</dbReference>
<dbReference type="Pfam" id="PF00295">
    <property type="entry name" value="Glyco_hydro_28"/>
    <property type="match status" value="1"/>
</dbReference>
<dbReference type="GeneID" id="68848640"/>
<comment type="caution">
    <text evidence="5">The sequence shown here is derived from an EMBL/GenBank/DDBJ whole genome shotgun (WGS) entry which is preliminary data.</text>
</comment>
<dbReference type="OrthoDB" id="9795222at2"/>
<dbReference type="InterPro" id="IPR011050">
    <property type="entry name" value="Pectin_lyase_fold/virulence"/>
</dbReference>
<comment type="similarity">
    <text evidence="1 4">Belongs to the glycosyl hydrolase 28 family.</text>
</comment>
<gene>
    <name evidence="5" type="ORF">SIAM614_31011</name>
</gene>
<sequence>MTHDIMFTSEEGDATARLQAALDQASESGQRLVLKAGVYQTGGLVLRSGVHLHLCEGAVLKPSGDYVAYASTTVDVIAEDSDRAMLVAKDVKGIRITGKGVIEAPGADFIAGELDDVGTHLPARLRPRVMVFDGCRDVHIEDITIRNSPMWTLHFIACEQVGIARVTIENDRLMPNTDGIVIDSCSNVDIENTNIATADDGIVLKTTRRASGVPTGPCRSIRIRKCRIESQSCALKIGTESFSDFKDIEFADCDVVSSNRALGIFSRDGGEIDGVAFRRITVECHETRDGFWGSGEAITVNVLDRRPEAPAGAVSDVLFEDISGTMEGAINLAALCNAGIKGLVLRRINLQQRPGLLGTGERYDLRPTAHDLAPAKDVSGRANAYVKDALGAVLGLFAYPDGLPGLFALNVDSLQCEDVRIERPEPLPAGWNRQQQVTASKTPL</sequence>
<keyword evidence="2 4" id="KW-0378">Hydrolase</keyword>
<evidence type="ECO:0000256" key="3">
    <source>
        <dbReference type="ARBA" id="ARBA00023295"/>
    </source>
</evidence>
<dbReference type="InterPro" id="IPR012334">
    <property type="entry name" value="Pectin_lyas_fold"/>
</dbReference>
<name>A0NZB4_ROSAI</name>
<dbReference type="eggNOG" id="COG5434">
    <property type="taxonomic scope" value="Bacteria"/>
</dbReference>
<dbReference type="Gene3D" id="2.160.20.10">
    <property type="entry name" value="Single-stranded right-handed beta-helix, Pectin lyase-like"/>
    <property type="match status" value="1"/>
</dbReference>
<accession>A0NZB4</accession>
<dbReference type="GO" id="GO:0004650">
    <property type="term" value="F:polygalacturonase activity"/>
    <property type="evidence" value="ECO:0007669"/>
    <property type="project" value="InterPro"/>
</dbReference>
<dbReference type="RefSeq" id="WP_006938017.1">
    <property type="nucleotide sequence ID" value="NZ_AAUW01000018.1"/>
</dbReference>
<dbReference type="SUPFAM" id="SSF51126">
    <property type="entry name" value="Pectin lyase-like"/>
    <property type="match status" value="1"/>
</dbReference>
<dbReference type="InterPro" id="IPR000743">
    <property type="entry name" value="Glyco_hydro_28"/>
</dbReference>
<dbReference type="PANTHER" id="PTHR31339">
    <property type="entry name" value="PECTIN LYASE-RELATED"/>
    <property type="match status" value="1"/>
</dbReference>
<protein>
    <submittedName>
        <fullName evidence="5">Probable polygalacturonase protein</fullName>
    </submittedName>
</protein>
<dbReference type="AlphaFoldDB" id="A0NZB4"/>
<evidence type="ECO:0000313" key="5">
    <source>
        <dbReference type="EMBL" id="EAV41793.1"/>
    </source>
</evidence>
<organism evidence="5 6">
    <name type="scientific">Roseibium aggregatum (strain ATCC 25650 / DSM 13394 / JCM 20685 / NBRC 16684 / NCIMB 2208 / IAM 12614 / B1)</name>
    <name type="common">Stappia aggregata</name>
    <dbReference type="NCBI Taxonomy" id="384765"/>
    <lineage>
        <taxon>Bacteria</taxon>
        <taxon>Pseudomonadati</taxon>
        <taxon>Pseudomonadota</taxon>
        <taxon>Alphaproteobacteria</taxon>
        <taxon>Hyphomicrobiales</taxon>
        <taxon>Stappiaceae</taxon>
        <taxon>Roseibium</taxon>
    </lineage>
</organism>
<evidence type="ECO:0000313" key="6">
    <source>
        <dbReference type="Proteomes" id="UP000004848"/>
    </source>
</evidence>
<evidence type="ECO:0000256" key="1">
    <source>
        <dbReference type="ARBA" id="ARBA00008834"/>
    </source>
</evidence>